<feature type="chain" id="PRO_5028927080" evidence="2">
    <location>
        <begin position="28"/>
        <end position="146"/>
    </location>
</feature>
<keyword evidence="4" id="KW-1185">Reference proteome</keyword>
<evidence type="ECO:0000313" key="4">
    <source>
        <dbReference type="Proteomes" id="UP000516349"/>
    </source>
</evidence>
<sequence length="146" mass="15325">MKTVLLPSLLAGSYFALAFMIATPTFAQNSQRTQPSAIPRSDNVAPTSTATPDTDYSRYKPVTYDTETSSSDSVTSQKPSGLPSVTANQTPREPYNGPALEAGGMRFFFNAPVSPPYNASSTYTTYAGQPGGGWNATGQQGAAGEP</sequence>
<gene>
    <name evidence="3" type="ORF">JGUZn3_00790</name>
</gene>
<evidence type="ECO:0000256" key="1">
    <source>
        <dbReference type="SAM" id="MobiDB-lite"/>
    </source>
</evidence>
<dbReference type="Proteomes" id="UP000516349">
    <property type="component" value="Chromosome"/>
</dbReference>
<protein>
    <submittedName>
        <fullName evidence="3">Uncharacterized protein</fullName>
    </submittedName>
</protein>
<organism evidence="3 4">
    <name type="scientific">Entomobacter blattae</name>
    <dbReference type="NCBI Taxonomy" id="2762277"/>
    <lineage>
        <taxon>Bacteria</taxon>
        <taxon>Pseudomonadati</taxon>
        <taxon>Pseudomonadota</taxon>
        <taxon>Alphaproteobacteria</taxon>
        <taxon>Acetobacterales</taxon>
        <taxon>Acetobacteraceae</taxon>
        <taxon>Entomobacter</taxon>
    </lineage>
</organism>
<dbReference type="KEGG" id="ebla:JGUZn3_00790"/>
<feature type="compositionally biased region" description="Polar residues" evidence="1">
    <location>
        <begin position="77"/>
        <end position="91"/>
    </location>
</feature>
<dbReference type="RefSeq" id="WP_203413836.1">
    <property type="nucleotide sequence ID" value="NZ_CP060244.1"/>
</dbReference>
<evidence type="ECO:0000313" key="3">
    <source>
        <dbReference type="EMBL" id="QNT77346.1"/>
    </source>
</evidence>
<feature type="compositionally biased region" description="Polar residues" evidence="1">
    <location>
        <begin position="44"/>
        <end position="54"/>
    </location>
</feature>
<feature type="signal peptide" evidence="2">
    <location>
        <begin position="1"/>
        <end position="27"/>
    </location>
</feature>
<dbReference type="AlphaFoldDB" id="A0A7H1NNI6"/>
<feature type="compositionally biased region" description="Low complexity" evidence="1">
    <location>
        <begin position="62"/>
        <end position="76"/>
    </location>
</feature>
<keyword evidence="2" id="KW-0732">Signal</keyword>
<reference evidence="3 4" key="1">
    <citation type="submission" date="2020-08" db="EMBL/GenBank/DDBJ databases">
        <title>Complete genome sequence of Entomobacter blattae G55GP.</title>
        <authorList>
            <person name="Poehlein A."/>
            <person name="Guzman J."/>
            <person name="Daniel R."/>
            <person name="Vilcinskas A."/>
        </authorList>
    </citation>
    <scope>NUCLEOTIDE SEQUENCE [LARGE SCALE GENOMIC DNA]</scope>
    <source>
        <strain evidence="3 4">G55GP</strain>
    </source>
</reference>
<evidence type="ECO:0000256" key="2">
    <source>
        <dbReference type="SAM" id="SignalP"/>
    </source>
</evidence>
<name>A0A7H1NNI6_9PROT</name>
<dbReference type="EMBL" id="CP060244">
    <property type="protein sequence ID" value="QNT77346.1"/>
    <property type="molecule type" value="Genomic_DNA"/>
</dbReference>
<feature type="region of interest" description="Disordered" evidence="1">
    <location>
        <begin position="31"/>
        <end position="99"/>
    </location>
</feature>
<accession>A0A7H1NNI6</accession>
<feature type="region of interest" description="Disordered" evidence="1">
    <location>
        <begin position="121"/>
        <end position="146"/>
    </location>
</feature>
<proteinExistence type="predicted"/>